<dbReference type="Proteomes" id="UP000269154">
    <property type="component" value="Unassembled WGS sequence"/>
</dbReference>
<evidence type="ECO:0000256" key="1">
    <source>
        <dbReference type="ARBA" id="ARBA00022598"/>
    </source>
</evidence>
<dbReference type="PROSITE" id="PS00455">
    <property type="entry name" value="AMP_BINDING"/>
    <property type="match status" value="1"/>
</dbReference>
<dbReference type="PANTHER" id="PTHR43352">
    <property type="entry name" value="ACETYL-COA SYNTHETASE"/>
    <property type="match status" value="1"/>
</dbReference>
<name>A0A3N6QV55_9CYAN</name>
<gene>
    <name evidence="3" type="ORF">D5R40_00850</name>
</gene>
<dbReference type="SUPFAM" id="SSF56801">
    <property type="entry name" value="Acetyl-CoA synthetase-like"/>
    <property type="match status" value="1"/>
</dbReference>
<keyword evidence="4" id="KW-1185">Reference proteome</keyword>
<keyword evidence="1" id="KW-0436">Ligase</keyword>
<dbReference type="GO" id="GO:0016878">
    <property type="term" value="F:acid-thiol ligase activity"/>
    <property type="evidence" value="ECO:0007669"/>
    <property type="project" value="TreeGrafter"/>
</dbReference>
<comment type="caution">
    <text evidence="3">The sequence shown here is derived from an EMBL/GenBank/DDBJ whole genome shotgun (WGS) entry which is preliminary data.</text>
</comment>
<dbReference type="GO" id="GO:0044550">
    <property type="term" value="P:secondary metabolite biosynthetic process"/>
    <property type="evidence" value="ECO:0007669"/>
    <property type="project" value="TreeGrafter"/>
</dbReference>
<dbReference type="PANTHER" id="PTHR43352:SF1">
    <property type="entry name" value="ANTHRANILATE--COA LIGASE"/>
    <property type="match status" value="1"/>
</dbReference>
<evidence type="ECO:0000313" key="3">
    <source>
        <dbReference type="EMBL" id="RQH57553.1"/>
    </source>
</evidence>
<organism evidence="3 4">
    <name type="scientific">Okeania hirsuta</name>
    <dbReference type="NCBI Taxonomy" id="1458930"/>
    <lineage>
        <taxon>Bacteria</taxon>
        <taxon>Bacillati</taxon>
        <taxon>Cyanobacteriota</taxon>
        <taxon>Cyanophyceae</taxon>
        <taxon>Oscillatoriophycideae</taxon>
        <taxon>Oscillatoriales</taxon>
        <taxon>Microcoleaceae</taxon>
        <taxon>Okeania</taxon>
    </lineage>
</organism>
<dbReference type="Gene3D" id="3.40.50.12780">
    <property type="entry name" value="N-terminal domain of ligase-like"/>
    <property type="match status" value="1"/>
</dbReference>
<evidence type="ECO:0000313" key="4">
    <source>
        <dbReference type="Proteomes" id="UP000269154"/>
    </source>
</evidence>
<dbReference type="InterPro" id="IPR042099">
    <property type="entry name" value="ANL_N_sf"/>
</dbReference>
<reference evidence="3 4" key="1">
    <citation type="journal article" date="2018" name="ACS Chem. Biol.">
        <title>Ketoreductase domain dysfunction expands chemodiversity: malyngamide biosynthesis in the cyanobacterium Okeania hirsuta.</title>
        <authorList>
            <person name="Moss N.A."/>
            <person name="Leao T."/>
            <person name="Rankin M."/>
            <person name="McCullough T.M."/>
            <person name="Qu P."/>
            <person name="Korobeynikov A."/>
            <person name="Smith J.L."/>
            <person name="Gerwick L."/>
            <person name="Gerwick W.H."/>
        </authorList>
    </citation>
    <scope>NUCLEOTIDE SEQUENCE [LARGE SCALE GENOMIC DNA]</scope>
    <source>
        <strain evidence="3 4">PAB10Feb10-1</strain>
    </source>
</reference>
<proteinExistence type="predicted"/>
<protein>
    <recommendedName>
        <fullName evidence="2">AMP-dependent synthetase/ligase domain-containing protein</fullName>
    </recommendedName>
</protein>
<dbReference type="InterPro" id="IPR000873">
    <property type="entry name" value="AMP-dep_synth/lig_dom"/>
</dbReference>
<accession>A0A3N6QV55</accession>
<dbReference type="InterPro" id="IPR020845">
    <property type="entry name" value="AMP-binding_CS"/>
</dbReference>
<feature type="domain" description="AMP-dependent synthetase/ligase" evidence="2">
    <location>
        <begin position="16"/>
        <end position="148"/>
    </location>
</feature>
<dbReference type="AlphaFoldDB" id="A0A3N6QV55"/>
<dbReference type="Pfam" id="PF00501">
    <property type="entry name" value="AMP-binding"/>
    <property type="match status" value="1"/>
</dbReference>
<dbReference type="EMBL" id="RCBY01000002">
    <property type="protein sequence ID" value="RQH57553.1"/>
    <property type="molecule type" value="Genomic_DNA"/>
</dbReference>
<sequence length="149" mass="15908">MAVYGSNSRVSLWISLRYLGIKCGDRVVLFLPNIPEFVITYLAILKRGAVVVSVNSMLKSDEVSFILNDSEAVAVVTTESLREQIPYGDLAFLKNVLIAEGGTDTDISLSTLLEKGSSNFKAVSMEPKAPAAIVYTSGTTGFPKGATLG</sequence>
<dbReference type="OrthoDB" id="9803968at2"/>
<evidence type="ECO:0000259" key="2">
    <source>
        <dbReference type="Pfam" id="PF00501"/>
    </source>
</evidence>